<evidence type="ECO:0000256" key="1">
    <source>
        <dbReference type="SAM" id="SignalP"/>
    </source>
</evidence>
<dbReference type="Proteomes" id="UP000694844">
    <property type="component" value="Chromosome 9"/>
</dbReference>
<feature type="domain" description="Apple" evidence="2">
    <location>
        <begin position="153"/>
        <end position="240"/>
    </location>
</feature>
<accession>A0A8B8C2V8</accession>
<gene>
    <name evidence="4" type="primary">LOC111115536</name>
</gene>
<feature type="chain" id="PRO_5034663689" evidence="1">
    <location>
        <begin position="20"/>
        <end position="347"/>
    </location>
</feature>
<dbReference type="RefSeq" id="XP_022310012.1">
    <property type="nucleotide sequence ID" value="XM_022454304.1"/>
</dbReference>
<dbReference type="PROSITE" id="PS50948">
    <property type="entry name" value="PAN"/>
    <property type="match status" value="1"/>
</dbReference>
<name>A0A8B8C2V8_CRAVI</name>
<keyword evidence="1" id="KW-0732">Signal</keyword>
<dbReference type="Gene3D" id="3.10.100.10">
    <property type="entry name" value="Mannose-Binding Protein A, subunit A"/>
    <property type="match status" value="1"/>
</dbReference>
<keyword evidence="3" id="KW-1185">Reference proteome</keyword>
<dbReference type="OrthoDB" id="6153299at2759"/>
<protein>
    <submittedName>
        <fullName evidence="4">Uncharacterized protein LOC111115536</fullName>
    </submittedName>
</protein>
<sequence length="347" mass="39419">MCRILTALVACAIFQHALLTLRDKDPQCRYRLHYPPTSWHTAYDVCGRENKTLARVSSLIELQFIEFVLINVGHFIDDPDKPFEHVTNGIWIEGFLRSSNNESMQQNCKSFDSDISIQVTKTQENVDIFCLYYNLTDGVLYTDICENPKAFLCESSTNDLEECFISSRVEILKNAQPFFIATESTKNVLNNDQCRDECLNDPKCFAYTVNVATCTLGRYKKENNRNLIERGIPDILEHKAIFIYIDVNKSPYPPPVPKAFDAWCPEITEEVIQEKIDNIQKNLTVNKKETNQYIRTLTSAPDERQSAKNIGIVGVTVISVVIGLVILSDCTNVISAIQNKCKGDHIS</sequence>
<feature type="signal peptide" evidence="1">
    <location>
        <begin position="1"/>
        <end position="19"/>
    </location>
</feature>
<evidence type="ECO:0000313" key="4">
    <source>
        <dbReference type="RefSeq" id="XP_022310012.1"/>
    </source>
</evidence>
<organism evidence="3 4">
    <name type="scientific">Crassostrea virginica</name>
    <name type="common">Eastern oyster</name>
    <dbReference type="NCBI Taxonomy" id="6565"/>
    <lineage>
        <taxon>Eukaryota</taxon>
        <taxon>Metazoa</taxon>
        <taxon>Spiralia</taxon>
        <taxon>Lophotrochozoa</taxon>
        <taxon>Mollusca</taxon>
        <taxon>Bivalvia</taxon>
        <taxon>Autobranchia</taxon>
        <taxon>Pteriomorphia</taxon>
        <taxon>Ostreida</taxon>
        <taxon>Ostreoidea</taxon>
        <taxon>Ostreidae</taxon>
        <taxon>Crassostrea</taxon>
    </lineage>
</organism>
<dbReference type="GeneID" id="111115536"/>
<proteinExistence type="predicted"/>
<dbReference type="KEGG" id="cvn:111115536"/>
<dbReference type="AlphaFoldDB" id="A0A8B8C2V8"/>
<dbReference type="InterPro" id="IPR016187">
    <property type="entry name" value="CTDL_fold"/>
</dbReference>
<evidence type="ECO:0000313" key="3">
    <source>
        <dbReference type="Proteomes" id="UP000694844"/>
    </source>
</evidence>
<dbReference type="InterPro" id="IPR003609">
    <property type="entry name" value="Pan_app"/>
</dbReference>
<dbReference type="InterPro" id="IPR016186">
    <property type="entry name" value="C-type_lectin-like/link_sf"/>
</dbReference>
<dbReference type="SUPFAM" id="SSF56436">
    <property type="entry name" value="C-type lectin-like"/>
    <property type="match status" value="1"/>
</dbReference>
<evidence type="ECO:0000259" key="2">
    <source>
        <dbReference type="PROSITE" id="PS50948"/>
    </source>
</evidence>
<dbReference type="CDD" id="cd00037">
    <property type="entry name" value="CLECT"/>
    <property type="match status" value="1"/>
</dbReference>
<reference evidence="4" key="1">
    <citation type="submission" date="2025-08" db="UniProtKB">
        <authorList>
            <consortium name="RefSeq"/>
        </authorList>
    </citation>
    <scope>IDENTIFICATION</scope>
    <source>
        <tissue evidence="4">Whole sample</tissue>
    </source>
</reference>